<evidence type="ECO:0000256" key="1">
    <source>
        <dbReference type="ARBA" id="ARBA00022723"/>
    </source>
</evidence>
<dbReference type="InterPro" id="IPR013096">
    <property type="entry name" value="Cupin_2"/>
</dbReference>
<reference evidence="3 4" key="1">
    <citation type="submission" date="2020-08" db="EMBL/GenBank/DDBJ databases">
        <title>Genomic Encyclopedia of Type Strains, Phase III (KMG-III): the genomes of soil and plant-associated and newly described type strains.</title>
        <authorList>
            <person name="Whitman W."/>
        </authorList>
    </citation>
    <scope>NUCLEOTIDE SEQUENCE [LARGE SCALE GENOMIC DNA]</scope>
    <source>
        <strain evidence="3 4">CECT 7247</strain>
    </source>
</reference>
<protein>
    <submittedName>
        <fullName evidence="3">Cupin superfamily protein</fullName>
    </submittedName>
</protein>
<evidence type="ECO:0000313" key="3">
    <source>
        <dbReference type="EMBL" id="MBB3193118.1"/>
    </source>
</evidence>
<dbReference type="InterPro" id="IPR051610">
    <property type="entry name" value="GPI/OXD"/>
</dbReference>
<dbReference type="Proteomes" id="UP000574369">
    <property type="component" value="Unassembled WGS sequence"/>
</dbReference>
<comment type="caution">
    <text evidence="3">The sequence shown here is derived from an EMBL/GenBank/DDBJ whole genome shotgun (WGS) entry which is preliminary data.</text>
</comment>
<dbReference type="PANTHER" id="PTHR35848:SF6">
    <property type="entry name" value="CUPIN TYPE-2 DOMAIN-CONTAINING PROTEIN"/>
    <property type="match status" value="1"/>
</dbReference>
<dbReference type="Pfam" id="PF07883">
    <property type="entry name" value="Cupin_2"/>
    <property type="match status" value="1"/>
</dbReference>
<keyword evidence="1" id="KW-0479">Metal-binding</keyword>
<keyword evidence="4" id="KW-1185">Reference proteome</keyword>
<dbReference type="SUPFAM" id="SSF51182">
    <property type="entry name" value="RmlC-like cupins"/>
    <property type="match status" value="1"/>
</dbReference>
<dbReference type="PANTHER" id="PTHR35848">
    <property type="entry name" value="OXALATE-BINDING PROTEIN"/>
    <property type="match status" value="1"/>
</dbReference>
<accession>A0ABR6GLZ2</accession>
<gene>
    <name evidence="3" type="ORF">FHS28_000483</name>
</gene>
<evidence type="ECO:0000259" key="2">
    <source>
        <dbReference type="Pfam" id="PF07883"/>
    </source>
</evidence>
<dbReference type="InterPro" id="IPR014710">
    <property type="entry name" value="RmlC-like_jellyroll"/>
</dbReference>
<dbReference type="RefSeq" id="WP_088449249.1">
    <property type="nucleotide sequence ID" value="NZ_JACHXO010000001.1"/>
</dbReference>
<name>A0ABR6GLZ2_9BURK</name>
<organism evidence="3 4">
    <name type="scientific">Roseateles terrae</name>
    <dbReference type="NCBI Taxonomy" id="431060"/>
    <lineage>
        <taxon>Bacteria</taxon>
        <taxon>Pseudomonadati</taxon>
        <taxon>Pseudomonadota</taxon>
        <taxon>Betaproteobacteria</taxon>
        <taxon>Burkholderiales</taxon>
        <taxon>Sphaerotilaceae</taxon>
        <taxon>Roseateles</taxon>
    </lineage>
</organism>
<feature type="domain" description="Cupin type-2" evidence="2">
    <location>
        <begin position="42"/>
        <end position="113"/>
    </location>
</feature>
<dbReference type="EMBL" id="JACHXO010000001">
    <property type="protein sequence ID" value="MBB3193118.1"/>
    <property type="molecule type" value="Genomic_DNA"/>
</dbReference>
<proteinExistence type="predicted"/>
<dbReference type="Gene3D" id="2.60.120.10">
    <property type="entry name" value="Jelly Rolls"/>
    <property type="match status" value="1"/>
</dbReference>
<evidence type="ECO:0000313" key="4">
    <source>
        <dbReference type="Proteomes" id="UP000574369"/>
    </source>
</evidence>
<sequence>MPKPFVNLADVVFTDIEENGYFTSRRAQFSAGIGARKLGYNLTELPPGKAQCPFHAHRAEEEMFLILEGEGELRYGDQRYKIRPHDVIACPTGDRSTAHQIINTGTVVMRYLALSNLAEIEVCEYPDSDKVGVHADQPEPGVHKMYRADTTVDYYDGESTEAPEGSG</sequence>
<dbReference type="InterPro" id="IPR011051">
    <property type="entry name" value="RmlC_Cupin_sf"/>
</dbReference>
<dbReference type="CDD" id="cd02224">
    <property type="entry name" value="cupin_SPO2919-like"/>
    <property type="match status" value="1"/>
</dbReference>